<dbReference type="KEGG" id="clia:C3E79_06630"/>
<gene>
    <name evidence="4" type="ORF">C3E79_06630</name>
</gene>
<dbReference type="AlphaFoldDB" id="A0A2S0WEM0"/>
<dbReference type="GO" id="GO:0004674">
    <property type="term" value="F:protein serine/threonine kinase activity"/>
    <property type="evidence" value="ECO:0007669"/>
    <property type="project" value="TreeGrafter"/>
</dbReference>
<dbReference type="InterPro" id="IPR017508">
    <property type="entry name" value="HipA_N1"/>
</dbReference>
<organism evidence="4 5">
    <name type="scientific">Corynebacterium liangguodongii</name>
    <dbReference type="NCBI Taxonomy" id="2079535"/>
    <lineage>
        <taxon>Bacteria</taxon>
        <taxon>Bacillati</taxon>
        <taxon>Actinomycetota</taxon>
        <taxon>Actinomycetes</taxon>
        <taxon>Mycobacteriales</taxon>
        <taxon>Corynebacteriaceae</taxon>
        <taxon>Corynebacterium</taxon>
    </lineage>
</organism>
<accession>A0A2S0WEM0</accession>
<dbReference type="EMBL" id="CP026948">
    <property type="protein sequence ID" value="AWB84190.1"/>
    <property type="molecule type" value="Genomic_DNA"/>
</dbReference>
<dbReference type="InterPro" id="IPR052028">
    <property type="entry name" value="HipA_Ser/Thr_kinase"/>
</dbReference>
<evidence type="ECO:0000313" key="4">
    <source>
        <dbReference type="EMBL" id="AWB84190.1"/>
    </source>
</evidence>
<dbReference type="Pfam" id="PF13657">
    <property type="entry name" value="Couple_hipA"/>
    <property type="match status" value="1"/>
</dbReference>
<dbReference type="NCBIfam" id="TIGR03071">
    <property type="entry name" value="couple_hipA"/>
    <property type="match status" value="1"/>
</dbReference>
<keyword evidence="3" id="KW-0418">Kinase</keyword>
<name>A0A2S0WEM0_9CORY</name>
<dbReference type="InterPro" id="IPR012893">
    <property type="entry name" value="HipA-like_C"/>
</dbReference>
<sequence length="389" mass="42412">MTPLDQLRFVGQADVYKTGTLSGNLKRMENGEVQFEYVPSYAGEAIAFTLPLGETFRGTGLPAFFAGLLPEGHRLSVLQKSAKTSLDDELTLLLGVGHDVPGDVQVVPQGQLPEEREALVTSSADEWDFLEITGVVDSHAIPGEQPKASAFMVNMPVPSKNEQAILKIDPPDHPHLVENEALHLAHAQALKIPVARARTVADRNGVPGLWVTRFDRVGDGDSFTRLATEDAAQVMGVLPARKYTVDAETAVAALAQCCSSPRIAARNLYLQFLFAWLTGNGDLHAKNISILRDSQGRWNVAPLYDIPCTALYQDMTMALPIAGRVKGLFRRHWLDFADSIDLPQAVARSSIELALRAASAVDLNSLPFSGSPLKGAERELRNRRLKMES</sequence>
<proteinExistence type="inferred from homology"/>
<dbReference type="Proteomes" id="UP000244754">
    <property type="component" value="Chromosome"/>
</dbReference>
<evidence type="ECO:0000313" key="5">
    <source>
        <dbReference type="Proteomes" id="UP000244754"/>
    </source>
</evidence>
<dbReference type="RefSeq" id="WP_108404199.1">
    <property type="nucleotide sequence ID" value="NZ_CP026948.1"/>
</dbReference>
<comment type="similarity">
    <text evidence="1">Belongs to the HipA Ser/Thr kinase family.</text>
</comment>
<evidence type="ECO:0000256" key="3">
    <source>
        <dbReference type="ARBA" id="ARBA00022777"/>
    </source>
</evidence>
<keyword evidence="5" id="KW-1185">Reference proteome</keyword>
<reference evidence="5" key="1">
    <citation type="submission" date="2018-01" db="EMBL/GenBank/DDBJ databases">
        <authorList>
            <person name="Li J."/>
        </authorList>
    </citation>
    <scope>NUCLEOTIDE SEQUENCE [LARGE SCALE GENOMIC DNA]</scope>
    <source>
        <strain evidence="5">2184</strain>
    </source>
</reference>
<protein>
    <submittedName>
        <fullName evidence="4">Type II toxin-antitoxin system HipA family toxin</fullName>
    </submittedName>
</protein>
<keyword evidence="2" id="KW-0808">Transferase</keyword>
<dbReference type="PANTHER" id="PTHR37419:SF1">
    <property type="entry name" value="SERINE_THREONINE-PROTEIN KINASE TOXIN HIPA"/>
    <property type="match status" value="1"/>
</dbReference>
<dbReference type="Pfam" id="PF07804">
    <property type="entry name" value="HipA_C"/>
    <property type="match status" value="1"/>
</dbReference>
<dbReference type="GO" id="GO:0005829">
    <property type="term" value="C:cytosol"/>
    <property type="evidence" value="ECO:0007669"/>
    <property type="project" value="TreeGrafter"/>
</dbReference>
<dbReference type="PANTHER" id="PTHR37419">
    <property type="entry name" value="SERINE/THREONINE-PROTEIN KINASE TOXIN HIPA"/>
    <property type="match status" value="1"/>
</dbReference>
<dbReference type="Gene3D" id="1.10.1070.20">
    <property type="match status" value="1"/>
</dbReference>
<evidence type="ECO:0000256" key="1">
    <source>
        <dbReference type="ARBA" id="ARBA00010164"/>
    </source>
</evidence>
<dbReference type="OrthoDB" id="3182374at2"/>
<evidence type="ECO:0000256" key="2">
    <source>
        <dbReference type="ARBA" id="ARBA00022679"/>
    </source>
</evidence>